<reference evidence="1 2" key="1">
    <citation type="submission" date="2016-11" db="EMBL/GenBank/DDBJ databases">
        <authorList>
            <person name="Jaros S."/>
            <person name="Januszkiewicz K."/>
            <person name="Wedrychowicz H."/>
        </authorList>
    </citation>
    <scope>NUCLEOTIDE SEQUENCE [LARGE SCALE GENOMIC DNA]</scope>
    <source>
        <strain evidence="1 2">CGMCC 1.8863</strain>
    </source>
</reference>
<sequence>MILKIKVMRGVFFMFVGLFLVGCKDKTKELLTAQEIVDKAILASGGPLYKTSDVSFEFRDLLYRSEWQKGKRILKRIRKKDSDTIIDIRDTKGFRRFIHGQEVPLTDSLATLYSNSVNSVHYFAFLPYGLNDSAVNKELMGEVTIGAQEYYKVKVTFDQEGGGDDFDDVYLYWFNKQSFKADYLAYKFHVNGGGTRFRVAYNERYVNGIRFVDYENLKTDGQEVSFDDVDRLYQEGKLQLLSKIELENISVNTSP</sequence>
<protein>
    <recommendedName>
        <fullName evidence="3">Deoxyribose-phosphate aldolase</fullName>
    </recommendedName>
</protein>
<dbReference type="Pfam" id="PF20113">
    <property type="entry name" value="DUF6503"/>
    <property type="match status" value="1"/>
</dbReference>
<evidence type="ECO:0008006" key="3">
    <source>
        <dbReference type="Google" id="ProtNLM"/>
    </source>
</evidence>
<dbReference type="EMBL" id="FQYX01000024">
    <property type="protein sequence ID" value="SHJ52888.1"/>
    <property type="molecule type" value="Genomic_DNA"/>
</dbReference>
<dbReference type="Proteomes" id="UP000184231">
    <property type="component" value="Unassembled WGS sequence"/>
</dbReference>
<dbReference type="PROSITE" id="PS51257">
    <property type="entry name" value="PROKAR_LIPOPROTEIN"/>
    <property type="match status" value="1"/>
</dbReference>
<dbReference type="STRING" id="558155.SAMN04487911_12416"/>
<accession>A0A1M6K1S7</accession>
<dbReference type="RefSeq" id="WP_245795567.1">
    <property type="nucleotide sequence ID" value="NZ_FQYX01000024.1"/>
</dbReference>
<keyword evidence="2" id="KW-1185">Reference proteome</keyword>
<evidence type="ECO:0000313" key="1">
    <source>
        <dbReference type="EMBL" id="SHJ52888.1"/>
    </source>
</evidence>
<evidence type="ECO:0000313" key="2">
    <source>
        <dbReference type="Proteomes" id="UP000184231"/>
    </source>
</evidence>
<name>A0A1M6K1S7_9FLAO</name>
<organism evidence="1 2">
    <name type="scientific">Arenibacter nanhaiticus</name>
    <dbReference type="NCBI Taxonomy" id="558155"/>
    <lineage>
        <taxon>Bacteria</taxon>
        <taxon>Pseudomonadati</taxon>
        <taxon>Bacteroidota</taxon>
        <taxon>Flavobacteriia</taxon>
        <taxon>Flavobacteriales</taxon>
        <taxon>Flavobacteriaceae</taxon>
        <taxon>Arenibacter</taxon>
    </lineage>
</organism>
<dbReference type="AlphaFoldDB" id="A0A1M6K1S7"/>
<proteinExistence type="predicted"/>
<gene>
    <name evidence="1" type="ORF">SAMN04487911_12416</name>
</gene>
<dbReference type="InterPro" id="IPR045444">
    <property type="entry name" value="DUF6503"/>
</dbReference>